<dbReference type="Pfam" id="PF13639">
    <property type="entry name" value="zf-RING_2"/>
    <property type="match status" value="1"/>
</dbReference>
<dbReference type="Ensembl" id="ENSOABT00000002041.2">
    <property type="protein sequence ID" value="ENSOABP00000001966.2"/>
    <property type="gene ID" value="ENSOABG00000001242.2"/>
</dbReference>
<evidence type="ECO:0000256" key="3">
    <source>
        <dbReference type="ARBA" id="ARBA00022833"/>
    </source>
</evidence>
<dbReference type="GO" id="GO:0061630">
    <property type="term" value="F:ubiquitin protein ligase activity"/>
    <property type="evidence" value="ECO:0007669"/>
    <property type="project" value="TreeGrafter"/>
</dbReference>
<dbReference type="AlphaFoldDB" id="A0A668RQ17"/>
<dbReference type="PANTHER" id="PTHR46171">
    <property type="entry name" value="GH10160P"/>
    <property type="match status" value="1"/>
</dbReference>
<name>A0A668RQ17_OREAU</name>
<accession>A0A668RQ17</accession>
<dbReference type="GO" id="GO:0008270">
    <property type="term" value="F:zinc ion binding"/>
    <property type="evidence" value="ECO:0007669"/>
    <property type="project" value="UniProtKB-KW"/>
</dbReference>
<feature type="domain" description="RING-type" evidence="5">
    <location>
        <begin position="357"/>
        <end position="398"/>
    </location>
</feature>
<dbReference type="PANTHER" id="PTHR46171:SF3">
    <property type="entry name" value="GH10160P"/>
    <property type="match status" value="1"/>
</dbReference>
<dbReference type="GO" id="GO:0016567">
    <property type="term" value="P:protein ubiquitination"/>
    <property type="evidence" value="ECO:0007669"/>
    <property type="project" value="TreeGrafter"/>
</dbReference>
<organism evidence="6 7">
    <name type="scientific">Oreochromis aureus</name>
    <name type="common">Israeli tilapia</name>
    <name type="synonym">Chromis aureus</name>
    <dbReference type="NCBI Taxonomy" id="47969"/>
    <lineage>
        <taxon>Eukaryota</taxon>
        <taxon>Metazoa</taxon>
        <taxon>Chordata</taxon>
        <taxon>Craniata</taxon>
        <taxon>Vertebrata</taxon>
        <taxon>Euteleostomi</taxon>
        <taxon>Actinopterygii</taxon>
        <taxon>Neopterygii</taxon>
        <taxon>Teleostei</taxon>
        <taxon>Neoteleostei</taxon>
        <taxon>Acanthomorphata</taxon>
        <taxon>Ovalentaria</taxon>
        <taxon>Cichlomorphae</taxon>
        <taxon>Cichliformes</taxon>
        <taxon>Cichlidae</taxon>
        <taxon>African cichlids</taxon>
        <taxon>Pseudocrenilabrinae</taxon>
        <taxon>Oreochromini</taxon>
        <taxon>Oreochromis</taxon>
    </lineage>
</organism>
<evidence type="ECO:0000313" key="7">
    <source>
        <dbReference type="Proteomes" id="UP000472276"/>
    </source>
</evidence>
<dbReference type="InterPro" id="IPR013083">
    <property type="entry name" value="Znf_RING/FYVE/PHD"/>
</dbReference>
<gene>
    <name evidence="6" type="primary">TRIM44</name>
</gene>
<keyword evidence="3" id="KW-0862">Zinc</keyword>
<keyword evidence="2 4" id="KW-0863">Zinc-finger</keyword>
<sequence>MYIVGEPPCHPACASLSIKCRPPGKLCWSSSSSVTMRRSQQVEEDEALARRLQLEVNSEFAGVEQISITEEQQAAVRLQQMEEDKLLARRLQAEDDSDIAVVEQISISEEEEAVARSQQLREDEALARRLQAEDDSDIAAVEQLAISKDDAICFQQAEDDEELQVESGSEIAVEEQISSCEEEEEAAVPSQQVEEDEALARRLQAEDDSVIAAVVEQLVVSDEEEEATGLQQVGDHKELHRHLQVRLDQVEPTLHSRHRHHLHYHHLHQLHHHRLHRGHPTERRWMIQVASGEDLIGHRGSRDATSNDAEGNDYESLLELEEHQGAVRTNQLSATDIQRFPTKVFRRCGGSGGNTQCQICFCDYSDGEKLRMLPCFHDYHVHCIDQWLKDNPTCPICRVNLADKDAIAPPDL</sequence>
<dbReference type="InterPro" id="IPR001841">
    <property type="entry name" value="Znf_RING"/>
</dbReference>
<protein>
    <recommendedName>
        <fullName evidence="5">RING-type domain-containing protein</fullName>
    </recommendedName>
</protein>
<dbReference type="Gene3D" id="3.30.40.10">
    <property type="entry name" value="Zinc/RING finger domain, C3HC4 (zinc finger)"/>
    <property type="match status" value="1"/>
</dbReference>
<dbReference type="FunFam" id="3.30.40.10:FF:000922">
    <property type="entry name" value="RING finger protein 38"/>
    <property type="match status" value="1"/>
</dbReference>
<keyword evidence="1" id="KW-0479">Metal-binding</keyword>
<dbReference type="SMART" id="SM00184">
    <property type="entry name" value="RING"/>
    <property type="match status" value="1"/>
</dbReference>
<evidence type="ECO:0000256" key="4">
    <source>
        <dbReference type="PROSITE-ProRule" id="PRU00175"/>
    </source>
</evidence>
<evidence type="ECO:0000259" key="5">
    <source>
        <dbReference type="PROSITE" id="PS50089"/>
    </source>
</evidence>
<dbReference type="SUPFAM" id="SSF57850">
    <property type="entry name" value="RING/U-box"/>
    <property type="match status" value="1"/>
</dbReference>
<evidence type="ECO:0000256" key="2">
    <source>
        <dbReference type="ARBA" id="ARBA00022771"/>
    </source>
</evidence>
<evidence type="ECO:0000256" key="1">
    <source>
        <dbReference type="ARBA" id="ARBA00022723"/>
    </source>
</evidence>
<dbReference type="OMA" id="LHEYQDQ"/>
<dbReference type="CDD" id="cd16472">
    <property type="entry name" value="RING-H2_RNF38-like"/>
    <property type="match status" value="1"/>
</dbReference>
<dbReference type="PROSITE" id="PS50089">
    <property type="entry name" value="ZF_RING_2"/>
    <property type="match status" value="1"/>
</dbReference>
<reference evidence="6" key="2">
    <citation type="submission" date="2025-09" db="UniProtKB">
        <authorList>
            <consortium name="Ensembl"/>
        </authorList>
    </citation>
    <scope>IDENTIFICATION</scope>
</reference>
<reference evidence="6" key="1">
    <citation type="submission" date="2025-08" db="UniProtKB">
        <authorList>
            <consortium name="Ensembl"/>
        </authorList>
    </citation>
    <scope>IDENTIFICATION</scope>
</reference>
<proteinExistence type="predicted"/>
<dbReference type="Proteomes" id="UP000472276">
    <property type="component" value="Unassembled WGS sequence"/>
</dbReference>
<evidence type="ECO:0000313" key="6">
    <source>
        <dbReference type="Ensembl" id="ENSOABP00000001966.2"/>
    </source>
</evidence>
<keyword evidence="7" id="KW-1185">Reference proteome</keyword>